<dbReference type="Proteomes" id="UP000030748">
    <property type="component" value="Unassembled WGS sequence"/>
</dbReference>
<dbReference type="eggNOG" id="ENOG502S7IJ">
    <property type="taxonomic scope" value="Eukaryota"/>
</dbReference>
<keyword evidence="1" id="KW-0732">Signal</keyword>
<dbReference type="SUPFAM" id="SSF47699">
    <property type="entry name" value="Bifunctional inhibitor/lipid-transfer protein/seed storage 2S albumin"/>
    <property type="match status" value="1"/>
</dbReference>
<dbReference type="PANTHER" id="PTHR33286">
    <property type="entry name" value="BIFUNCTIONAL INHIBITOR/LIPID-TRANSFER PROTEIN/SEED STORAGE 2S ALBUMIN SUPERFAMILY PROTEIN"/>
    <property type="match status" value="1"/>
</dbReference>
<name>A0A022S1I5_ERYGU</name>
<keyword evidence="4" id="KW-1185">Reference proteome</keyword>
<organism evidence="3 4">
    <name type="scientific">Erythranthe guttata</name>
    <name type="common">Yellow monkey flower</name>
    <name type="synonym">Mimulus guttatus</name>
    <dbReference type="NCBI Taxonomy" id="4155"/>
    <lineage>
        <taxon>Eukaryota</taxon>
        <taxon>Viridiplantae</taxon>
        <taxon>Streptophyta</taxon>
        <taxon>Embryophyta</taxon>
        <taxon>Tracheophyta</taxon>
        <taxon>Spermatophyta</taxon>
        <taxon>Magnoliopsida</taxon>
        <taxon>eudicotyledons</taxon>
        <taxon>Gunneridae</taxon>
        <taxon>Pentapetalae</taxon>
        <taxon>asterids</taxon>
        <taxon>lamiids</taxon>
        <taxon>Lamiales</taxon>
        <taxon>Phrymaceae</taxon>
        <taxon>Erythranthe</taxon>
    </lineage>
</organism>
<dbReference type="PANTHER" id="PTHR33286:SF54">
    <property type="entry name" value="BIFUNCTIONAL INHIBITOR_LIPID-TRANSFER PROTEIN_SEED STORAGE 2S ALBUMIN SUPERFAMILY PROTEIN"/>
    <property type="match status" value="1"/>
</dbReference>
<sequence>MKISKMSCLMIVYITLFCANITPMVYAECQGDLNALSQQCYKYVEISGPKENPSQECCKVVQGLDVPCMCLNFSKVFGRFFSLEKAVFVLRFCGKSLAPGTKCGDYIIPPRQGR</sequence>
<dbReference type="Pfam" id="PF14368">
    <property type="entry name" value="LTP_2"/>
    <property type="match status" value="1"/>
</dbReference>
<reference evidence="3 4" key="1">
    <citation type="journal article" date="2013" name="Proc. Natl. Acad. Sci. U.S.A.">
        <title>Fine-scale variation in meiotic recombination in Mimulus inferred from population shotgun sequencing.</title>
        <authorList>
            <person name="Hellsten U."/>
            <person name="Wright K.M."/>
            <person name="Jenkins J."/>
            <person name="Shu S."/>
            <person name="Yuan Y."/>
            <person name="Wessler S.R."/>
            <person name="Schmutz J."/>
            <person name="Willis J.H."/>
            <person name="Rokhsar D.S."/>
        </authorList>
    </citation>
    <scope>NUCLEOTIDE SEQUENCE [LARGE SCALE GENOMIC DNA]</scope>
    <source>
        <strain evidence="4">cv. DUN x IM62</strain>
    </source>
</reference>
<evidence type="ECO:0000259" key="2">
    <source>
        <dbReference type="Pfam" id="PF14368"/>
    </source>
</evidence>
<dbReference type="EMBL" id="KI630171">
    <property type="protein sequence ID" value="EYU46194.1"/>
    <property type="molecule type" value="Genomic_DNA"/>
</dbReference>
<dbReference type="InterPro" id="IPR036312">
    <property type="entry name" value="Bifun_inhib/LTP/seed_sf"/>
</dbReference>
<evidence type="ECO:0000313" key="3">
    <source>
        <dbReference type="EMBL" id="EYU46194.1"/>
    </source>
</evidence>
<dbReference type="AlphaFoldDB" id="A0A022S1I5"/>
<gene>
    <name evidence="3" type="ORF">MIMGU_mgv1a016611mg</name>
</gene>
<feature type="chain" id="PRO_5001505601" description="Bifunctional inhibitor/plant lipid transfer protein/seed storage helical domain-containing protein" evidence="1">
    <location>
        <begin position="28"/>
        <end position="114"/>
    </location>
</feature>
<dbReference type="Gene3D" id="1.10.110.10">
    <property type="entry name" value="Plant lipid-transfer and hydrophobic proteins"/>
    <property type="match status" value="1"/>
</dbReference>
<dbReference type="InterPro" id="IPR016140">
    <property type="entry name" value="Bifunc_inhib/LTP/seed_store"/>
</dbReference>
<feature type="signal peptide" evidence="1">
    <location>
        <begin position="1"/>
        <end position="27"/>
    </location>
</feature>
<dbReference type="PhylomeDB" id="A0A022S1I5"/>
<feature type="domain" description="Bifunctional inhibitor/plant lipid transfer protein/seed storage helical" evidence="2">
    <location>
        <begin position="24"/>
        <end position="103"/>
    </location>
</feature>
<proteinExistence type="predicted"/>
<protein>
    <recommendedName>
        <fullName evidence="2">Bifunctional inhibitor/plant lipid transfer protein/seed storage helical domain-containing protein</fullName>
    </recommendedName>
</protein>
<evidence type="ECO:0000313" key="4">
    <source>
        <dbReference type="Proteomes" id="UP000030748"/>
    </source>
</evidence>
<accession>A0A022S1I5</accession>
<evidence type="ECO:0000256" key="1">
    <source>
        <dbReference type="SAM" id="SignalP"/>
    </source>
</evidence>
<dbReference type="STRING" id="4155.A0A022S1I5"/>